<evidence type="ECO:0000313" key="1">
    <source>
        <dbReference type="EMBL" id="EGN92343.1"/>
    </source>
</evidence>
<protein>
    <submittedName>
        <fullName evidence="1">Uncharacterized protein</fullName>
    </submittedName>
</protein>
<gene>
    <name evidence="1" type="ORF">SERLA73DRAFT_191302</name>
</gene>
<dbReference type="HOGENOM" id="CLU_2135063_0_0_1"/>
<dbReference type="Proteomes" id="UP000008063">
    <property type="component" value="Unassembled WGS sequence"/>
</dbReference>
<dbReference type="InParanoid" id="F8QH94"/>
<keyword evidence="2" id="KW-1185">Reference proteome</keyword>
<dbReference type="EMBL" id="GL945507">
    <property type="protein sequence ID" value="EGN92343.1"/>
    <property type="molecule type" value="Genomic_DNA"/>
</dbReference>
<accession>F8QH94</accession>
<dbReference type="AlphaFoldDB" id="F8QH94"/>
<organism evidence="2">
    <name type="scientific">Serpula lacrymans var. lacrymans (strain S7.3)</name>
    <name type="common">Dry rot fungus</name>
    <dbReference type="NCBI Taxonomy" id="936435"/>
    <lineage>
        <taxon>Eukaryota</taxon>
        <taxon>Fungi</taxon>
        <taxon>Dikarya</taxon>
        <taxon>Basidiomycota</taxon>
        <taxon>Agaricomycotina</taxon>
        <taxon>Agaricomycetes</taxon>
        <taxon>Agaricomycetidae</taxon>
        <taxon>Boletales</taxon>
        <taxon>Coniophorineae</taxon>
        <taxon>Serpulaceae</taxon>
        <taxon>Serpula</taxon>
    </lineage>
</organism>
<reference evidence="2" key="1">
    <citation type="journal article" date="2011" name="Science">
        <title>The plant cell wall-decomposing machinery underlies the functional diversity of forest fungi.</title>
        <authorList>
            <person name="Eastwood D.C."/>
            <person name="Floudas D."/>
            <person name="Binder M."/>
            <person name="Majcherczyk A."/>
            <person name="Schneider P."/>
            <person name="Aerts A."/>
            <person name="Asiegbu F.O."/>
            <person name="Baker S.E."/>
            <person name="Barry K."/>
            <person name="Bendiksby M."/>
            <person name="Blumentritt M."/>
            <person name="Coutinho P.M."/>
            <person name="Cullen D."/>
            <person name="de Vries R.P."/>
            <person name="Gathman A."/>
            <person name="Goodell B."/>
            <person name="Henrissat B."/>
            <person name="Ihrmark K."/>
            <person name="Kauserud H."/>
            <person name="Kohler A."/>
            <person name="LaButti K."/>
            <person name="Lapidus A."/>
            <person name="Lavin J.L."/>
            <person name="Lee Y.-H."/>
            <person name="Lindquist E."/>
            <person name="Lilly W."/>
            <person name="Lucas S."/>
            <person name="Morin E."/>
            <person name="Murat C."/>
            <person name="Oguiza J.A."/>
            <person name="Park J."/>
            <person name="Pisabarro A.G."/>
            <person name="Riley R."/>
            <person name="Rosling A."/>
            <person name="Salamov A."/>
            <person name="Schmidt O."/>
            <person name="Schmutz J."/>
            <person name="Skrede I."/>
            <person name="Stenlid J."/>
            <person name="Wiebenga A."/>
            <person name="Xie X."/>
            <person name="Kuees U."/>
            <person name="Hibbett D.S."/>
            <person name="Hoffmeister D."/>
            <person name="Hoegberg N."/>
            <person name="Martin F."/>
            <person name="Grigoriev I.V."/>
            <person name="Watkinson S.C."/>
        </authorList>
    </citation>
    <scope>NUCLEOTIDE SEQUENCE [LARGE SCALE GENOMIC DNA]</scope>
    <source>
        <strain evidence="2">strain S7.3</strain>
    </source>
</reference>
<name>F8QH94_SERL3</name>
<proteinExistence type="predicted"/>
<evidence type="ECO:0000313" key="2">
    <source>
        <dbReference type="Proteomes" id="UP000008063"/>
    </source>
</evidence>
<sequence length="113" mass="13196">MNDSQGPLQVPIVVPRFPLLPFPLSLPSNFAELTWFDDYKPIISIFVLLPSNHRSMRYFTLQGRLDGGMMMKGPFPEPSWIGPNPISHPHFRFRKTVTTRVRHRYSTDCYSFR</sequence>